<comment type="similarity">
    <text evidence="1">Belongs to the glycosyltransferase 2 family.</text>
</comment>
<dbReference type="EMBL" id="JABFCS010000001">
    <property type="protein sequence ID" value="NNU44148.1"/>
    <property type="molecule type" value="Genomic_DNA"/>
</dbReference>
<evidence type="ECO:0000313" key="5">
    <source>
        <dbReference type="EMBL" id="NNU44148.1"/>
    </source>
</evidence>
<dbReference type="InterPro" id="IPR029044">
    <property type="entry name" value="Nucleotide-diphossugar_trans"/>
</dbReference>
<evidence type="ECO:0000259" key="4">
    <source>
        <dbReference type="Pfam" id="PF00535"/>
    </source>
</evidence>
<evidence type="ECO:0000256" key="1">
    <source>
        <dbReference type="ARBA" id="ARBA00006739"/>
    </source>
</evidence>
<proteinExistence type="inferred from homology"/>
<gene>
    <name evidence="5" type="ORF">HK415_14745</name>
</gene>
<dbReference type="RefSeq" id="WP_171560593.1">
    <property type="nucleotide sequence ID" value="NZ_JABFCS010000001.1"/>
</dbReference>
<evidence type="ECO:0000313" key="6">
    <source>
        <dbReference type="Proteomes" id="UP000552954"/>
    </source>
</evidence>
<feature type="domain" description="Glycosyltransferase 2-like" evidence="4">
    <location>
        <begin position="8"/>
        <end position="167"/>
    </location>
</feature>
<accession>A0A849K6Z8</accession>
<evidence type="ECO:0000256" key="2">
    <source>
        <dbReference type="ARBA" id="ARBA00022676"/>
    </source>
</evidence>
<dbReference type="Proteomes" id="UP000552954">
    <property type="component" value="Unassembled WGS sequence"/>
</dbReference>
<keyword evidence="2" id="KW-0328">Glycosyltransferase</keyword>
<comment type="caution">
    <text evidence="5">The sequence shown here is derived from an EMBL/GenBank/DDBJ whole genome shotgun (WGS) entry which is preliminary data.</text>
</comment>
<name>A0A849K6Z8_9BURK</name>
<evidence type="ECO:0000256" key="3">
    <source>
        <dbReference type="ARBA" id="ARBA00022679"/>
    </source>
</evidence>
<dbReference type="SUPFAM" id="SSF53448">
    <property type="entry name" value="Nucleotide-diphospho-sugar transferases"/>
    <property type="match status" value="1"/>
</dbReference>
<protein>
    <submittedName>
        <fullName evidence="5">Glycosyltransferase</fullName>
    </submittedName>
</protein>
<keyword evidence="3 5" id="KW-0808">Transferase</keyword>
<dbReference type="GO" id="GO:0016757">
    <property type="term" value="F:glycosyltransferase activity"/>
    <property type="evidence" value="ECO:0007669"/>
    <property type="project" value="UniProtKB-KW"/>
</dbReference>
<dbReference type="InterPro" id="IPR050834">
    <property type="entry name" value="Glycosyltransf_2"/>
</dbReference>
<organism evidence="5 6">
    <name type="scientific">Ramlibacter montanisoli</name>
    <dbReference type="NCBI Taxonomy" id="2732512"/>
    <lineage>
        <taxon>Bacteria</taxon>
        <taxon>Pseudomonadati</taxon>
        <taxon>Pseudomonadota</taxon>
        <taxon>Betaproteobacteria</taxon>
        <taxon>Burkholderiales</taxon>
        <taxon>Comamonadaceae</taxon>
        <taxon>Ramlibacter</taxon>
    </lineage>
</organism>
<reference evidence="5 6" key="2">
    <citation type="submission" date="2020-06" db="EMBL/GenBank/DDBJ databases">
        <title>Ramlibacter rhizophilus sp. nov., isolated from rhizosphere soil of national flower Mugunghwa from South Korea.</title>
        <authorList>
            <person name="Zheng-Fei Y."/>
            <person name="Huan T."/>
        </authorList>
    </citation>
    <scope>NUCLEOTIDE SEQUENCE [LARGE SCALE GENOMIC DNA]</scope>
    <source>
        <strain evidence="5 6">B156</strain>
    </source>
</reference>
<reference evidence="5 6" key="1">
    <citation type="submission" date="2020-05" db="EMBL/GenBank/DDBJ databases">
        <authorList>
            <person name="Khan S.A."/>
            <person name="Jeon C.O."/>
            <person name="Chun B.H."/>
        </authorList>
    </citation>
    <scope>NUCLEOTIDE SEQUENCE [LARGE SCALE GENOMIC DNA]</scope>
    <source>
        <strain evidence="5 6">B156</strain>
    </source>
</reference>
<sequence>MSSAPPVTVLMPVYNGADYLAESIDTILGQSLQDFEFLILNDGSKDGSQAILDDYAARDARIRVVQQANMGLAATLNKGLALARSELVARQDQDDLSAPDRLEKQLAWMHAHPDCVLLGTRARIWADRTPTDRTHDHPTANAVLKLDLLFNNPFVHSSVMLRRQAVLDLGGYCTDRSRQPPEDYELWARIGRSARIANLPERLLVYREAAQSMSRTGVNPFQSKLLLLSAENLALTSGLSEPDVHCRDIAALVHQAPQGRSPRPDFAAMQAVLQRCYERIGREAAPGQERQEFEARCAYWSGNLRHHYLRQVVQPGWAQPVTAAVWRRARSVIRKVATLVRGA</sequence>
<dbReference type="PANTHER" id="PTHR43685:SF5">
    <property type="entry name" value="GLYCOSYLTRANSFERASE EPSE-RELATED"/>
    <property type="match status" value="1"/>
</dbReference>
<dbReference type="PANTHER" id="PTHR43685">
    <property type="entry name" value="GLYCOSYLTRANSFERASE"/>
    <property type="match status" value="1"/>
</dbReference>
<dbReference type="AlphaFoldDB" id="A0A849K6Z8"/>
<dbReference type="InterPro" id="IPR001173">
    <property type="entry name" value="Glyco_trans_2-like"/>
</dbReference>
<dbReference type="Gene3D" id="3.90.550.10">
    <property type="entry name" value="Spore Coat Polysaccharide Biosynthesis Protein SpsA, Chain A"/>
    <property type="match status" value="1"/>
</dbReference>
<dbReference type="Pfam" id="PF00535">
    <property type="entry name" value="Glycos_transf_2"/>
    <property type="match status" value="1"/>
</dbReference>
<keyword evidence="6" id="KW-1185">Reference proteome</keyword>